<dbReference type="AlphaFoldDB" id="A0A6N7R4D6"/>
<feature type="non-terminal residue" evidence="3">
    <location>
        <position position="1"/>
    </location>
</feature>
<name>A0A6N7R4D6_9BACI</name>
<proteinExistence type="predicted"/>
<organism evidence="3 4">
    <name type="scientific">Gracilibacillus thailandensis</name>
    <dbReference type="NCBI Taxonomy" id="563735"/>
    <lineage>
        <taxon>Bacteria</taxon>
        <taxon>Bacillati</taxon>
        <taxon>Bacillota</taxon>
        <taxon>Bacilli</taxon>
        <taxon>Bacillales</taxon>
        <taxon>Bacillaceae</taxon>
        <taxon>Gracilibacillus</taxon>
    </lineage>
</organism>
<accession>A0A6N7R4D6</accession>
<dbReference type="GO" id="GO:0003677">
    <property type="term" value="F:DNA binding"/>
    <property type="evidence" value="ECO:0007669"/>
    <property type="project" value="UniProtKB-KW"/>
</dbReference>
<dbReference type="Pfam" id="PF07282">
    <property type="entry name" value="Cas12f1-like_TNB"/>
    <property type="match status" value="1"/>
</dbReference>
<dbReference type="InterPro" id="IPR010095">
    <property type="entry name" value="Cas12f1-like_TNB"/>
</dbReference>
<evidence type="ECO:0000313" key="4">
    <source>
        <dbReference type="Proteomes" id="UP000435187"/>
    </source>
</evidence>
<dbReference type="EMBL" id="WJEE01000048">
    <property type="protein sequence ID" value="MRI68066.1"/>
    <property type="molecule type" value="Genomic_DNA"/>
</dbReference>
<protein>
    <submittedName>
        <fullName evidence="3">Transposase</fullName>
    </submittedName>
</protein>
<keyword evidence="4" id="KW-1185">Reference proteome</keyword>
<keyword evidence="1" id="KW-0238">DNA-binding</keyword>
<comment type="caution">
    <text evidence="3">The sequence shown here is derived from an EMBL/GenBank/DDBJ whole genome shotgun (WGS) entry which is preliminary data.</text>
</comment>
<dbReference type="Proteomes" id="UP000435187">
    <property type="component" value="Unassembled WGS sequence"/>
</dbReference>
<evidence type="ECO:0000259" key="2">
    <source>
        <dbReference type="Pfam" id="PF07282"/>
    </source>
</evidence>
<sequence>TYRCDCGLNLDRDYNAALNIKKEGIRLLASA</sequence>
<evidence type="ECO:0000313" key="3">
    <source>
        <dbReference type="EMBL" id="MRI68066.1"/>
    </source>
</evidence>
<evidence type="ECO:0000256" key="1">
    <source>
        <dbReference type="ARBA" id="ARBA00023125"/>
    </source>
</evidence>
<reference evidence="3 4" key="1">
    <citation type="submission" date="2019-10" db="EMBL/GenBank/DDBJ databases">
        <title>Gracilibacillus salitolerans sp. nov., a moderate halophile isolated from a saline soil in northwest China.</title>
        <authorList>
            <person name="Gan L."/>
        </authorList>
    </citation>
    <scope>NUCLEOTIDE SEQUENCE [LARGE SCALE GENOMIC DNA]</scope>
    <source>
        <strain evidence="3 4">TP2-8</strain>
    </source>
</reference>
<dbReference type="RefSeq" id="WP_153836582.1">
    <property type="nucleotide sequence ID" value="NZ_WJEE01000048.1"/>
</dbReference>
<gene>
    <name evidence="3" type="ORF">GH885_17240</name>
</gene>
<feature type="domain" description="Cas12f1-like TNB" evidence="2">
    <location>
        <begin position="2"/>
        <end position="20"/>
    </location>
</feature>